<sequence>MRVTGFDHLVLNVADVERALGFYGGRLGLAPERVDEWRDGSAPFPSVRVSETTVIDLVNGPRGESNVDHLCLVVEPLDWQQVVESGEFTVLEGPVRRWGARGWATSVYVRDPDGNTVELRWYPQDVPA</sequence>
<dbReference type="EMBL" id="JAINZZ010000006">
    <property type="protein sequence ID" value="MBY8877556.1"/>
    <property type="molecule type" value="Genomic_DNA"/>
</dbReference>
<protein>
    <submittedName>
        <fullName evidence="2">VOC family protein</fullName>
    </submittedName>
</protein>
<evidence type="ECO:0000313" key="3">
    <source>
        <dbReference type="Proteomes" id="UP000778578"/>
    </source>
</evidence>
<dbReference type="Pfam" id="PF00903">
    <property type="entry name" value="Glyoxalase"/>
    <property type="match status" value="1"/>
</dbReference>
<comment type="caution">
    <text evidence="2">The sequence shown here is derived from an EMBL/GenBank/DDBJ whole genome shotgun (WGS) entry which is preliminary data.</text>
</comment>
<gene>
    <name evidence="2" type="ORF">K7862_07900</name>
</gene>
<reference evidence="2 3" key="1">
    <citation type="submission" date="2021-08" db="EMBL/GenBank/DDBJ databases">
        <title>WGS of actinomycetes from Thailand.</title>
        <authorList>
            <person name="Thawai C."/>
        </authorList>
    </citation>
    <scope>NUCLEOTIDE SEQUENCE [LARGE SCALE GENOMIC DNA]</scope>
    <source>
        <strain evidence="2 3">PLK6-54</strain>
    </source>
</reference>
<dbReference type="InterPro" id="IPR029068">
    <property type="entry name" value="Glyas_Bleomycin-R_OHBP_Dase"/>
</dbReference>
<dbReference type="PROSITE" id="PS51819">
    <property type="entry name" value="VOC"/>
    <property type="match status" value="1"/>
</dbReference>
<dbReference type="PANTHER" id="PTHR21366">
    <property type="entry name" value="GLYOXALASE FAMILY PROTEIN"/>
    <property type="match status" value="1"/>
</dbReference>
<proteinExistence type="predicted"/>
<dbReference type="PANTHER" id="PTHR21366:SF14">
    <property type="entry name" value="GLYOXALASE DOMAIN-CONTAINING PROTEIN 5"/>
    <property type="match status" value="1"/>
</dbReference>
<organism evidence="2 3">
    <name type="scientific">Actinacidiphila acidipaludis</name>
    <dbReference type="NCBI Taxonomy" id="2873382"/>
    <lineage>
        <taxon>Bacteria</taxon>
        <taxon>Bacillati</taxon>
        <taxon>Actinomycetota</taxon>
        <taxon>Actinomycetes</taxon>
        <taxon>Kitasatosporales</taxon>
        <taxon>Streptomycetaceae</taxon>
        <taxon>Actinacidiphila</taxon>
    </lineage>
</organism>
<dbReference type="InterPro" id="IPR004360">
    <property type="entry name" value="Glyas_Fos-R_dOase_dom"/>
</dbReference>
<dbReference type="Proteomes" id="UP000778578">
    <property type="component" value="Unassembled WGS sequence"/>
</dbReference>
<dbReference type="Gene3D" id="3.10.180.10">
    <property type="entry name" value="2,3-Dihydroxybiphenyl 1,2-Dioxygenase, domain 1"/>
    <property type="match status" value="1"/>
</dbReference>
<evidence type="ECO:0000313" key="2">
    <source>
        <dbReference type="EMBL" id="MBY8877556.1"/>
    </source>
</evidence>
<name>A0ABS7Q336_9ACTN</name>
<evidence type="ECO:0000259" key="1">
    <source>
        <dbReference type="PROSITE" id="PS51819"/>
    </source>
</evidence>
<dbReference type="SUPFAM" id="SSF54593">
    <property type="entry name" value="Glyoxalase/Bleomycin resistance protein/Dihydroxybiphenyl dioxygenase"/>
    <property type="match status" value="1"/>
</dbReference>
<feature type="domain" description="VOC" evidence="1">
    <location>
        <begin position="5"/>
        <end position="122"/>
    </location>
</feature>
<accession>A0ABS7Q336</accession>
<dbReference type="RefSeq" id="WP_222961709.1">
    <property type="nucleotide sequence ID" value="NZ_JAINZZ010000006.1"/>
</dbReference>
<dbReference type="InterPro" id="IPR037523">
    <property type="entry name" value="VOC_core"/>
</dbReference>
<dbReference type="InterPro" id="IPR050383">
    <property type="entry name" value="GlyoxalaseI/FosfomycinResist"/>
</dbReference>
<keyword evidence="3" id="KW-1185">Reference proteome</keyword>